<protein>
    <submittedName>
        <fullName evidence="1">Uncharacterized protein</fullName>
    </submittedName>
</protein>
<dbReference type="Proteomes" id="UP000315217">
    <property type="component" value="Unassembled WGS sequence"/>
</dbReference>
<dbReference type="EMBL" id="VBAI01000296">
    <property type="protein sequence ID" value="TMJ07017.1"/>
    <property type="molecule type" value="Genomic_DNA"/>
</dbReference>
<evidence type="ECO:0000313" key="1">
    <source>
        <dbReference type="EMBL" id="TMJ07017.1"/>
    </source>
</evidence>
<comment type="caution">
    <text evidence="1">The sequence shown here is derived from an EMBL/GenBank/DDBJ whole genome shotgun (WGS) entry which is preliminary data.</text>
</comment>
<organism evidence="1 2">
    <name type="scientific">Candidatus Segetimicrobium genomatis</name>
    <dbReference type="NCBI Taxonomy" id="2569760"/>
    <lineage>
        <taxon>Bacteria</taxon>
        <taxon>Bacillati</taxon>
        <taxon>Candidatus Sysuimicrobiota</taxon>
        <taxon>Candidatus Sysuimicrobiia</taxon>
        <taxon>Candidatus Sysuimicrobiales</taxon>
        <taxon>Candidatus Segetimicrobiaceae</taxon>
        <taxon>Candidatus Segetimicrobium</taxon>
    </lineage>
</organism>
<dbReference type="AlphaFoldDB" id="A0A537LH29"/>
<proteinExistence type="predicted"/>
<accession>A0A537LH29</accession>
<gene>
    <name evidence="1" type="ORF">E6G98_13960</name>
</gene>
<evidence type="ECO:0000313" key="2">
    <source>
        <dbReference type="Proteomes" id="UP000315217"/>
    </source>
</evidence>
<sequence>MFDAIQDSIGATGQKTVTMSSSAVGVAHLLALKPATATVATSSGGSAPTFRAASSAATTVSCGSPCISLTISAPAGVVNGDVMIANIVASGTTSTIQAPAGWTLIRRTTSDMTLITVSYLEQAVYYRVAAGEPANYAWTSTGTGGSMAGGISAYSGVDTTTPVDVENVEWVAAVPNYANTSLPAPSVVTTVANDLLVASFAATLNGSPPPALTGPAGWNSRYSATYNIEAQSSDLVQATAGLTAAIRAIAPSTRGQGFGHLLALKPAGGTTVTCGGSTYTETLCIRATPAGSYSSSVPTAVTGAIVSFRRVSGTSVSGDIVFQNTASASANYAHTYQGSDPALLAAGKISMISSGASAGRTSTSITGIVYTFAGSDNPDGNSNLQGIGNPGFDLQHGANGITLTLSGLLLSNGSISLQDTGGTGTATIQYNRTVVENLPAAFTTSTAGSFMIPLSWSSGD</sequence>
<reference evidence="1 2" key="1">
    <citation type="journal article" date="2019" name="Nat. Microbiol.">
        <title>Mediterranean grassland soil C-N compound turnover is dependent on rainfall and depth, and is mediated by genomically divergent microorganisms.</title>
        <authorList>
            <person name="Diamond S."/>
            <person name="Andeer P.F."/>
            <person name="Li Z."/>
            <person name="Crits-Christoph A."/>
            <person name="Burstein D."/>
            <person name="Anantharaman K."/>
            <person name="Lane K.R."/>
            <person name="Thomas B.C."/>
            <person name="Pan C."/>
            <person name="Northen T.R."/>
            <person name="Banfield J.F."/>
        </authorList>
    </citation>
    <scope>NUCLEOTIDE SEQUENCE [LARGE SCALE GENOMIC DNA]</scope>
    <source>
        <strain evidence="1">NP_1</strain>
    </source>
</reference>
<name>A0A537LH29_9BACT</name>